<comment type="caution">
    <text evidence="2">The sequence shown here is derived from an EMBL/GenBank/DDBJ whole genome shotgun (WGS) entry which is preliminary data.</text>
</comment>
<organism evidence="2 3">
    <name type="scientific">candidate division TA06 bacterium</name>
    <dbReference type="NCBI Taxonomy" id="2250710"/>
    <lineage>
        <taxon>Bacteria</taxon>
        <taxon>Bacteria division TA06</taxon>
    </lineage>
</organism>
<accession>A0A523UU63</accession>
<dbReference type="PROSITE" id="PS51257">
    <property type="entry name" value="PROKAR_LIPOPROTEIN"/>
    <property type="match status" value="1"/>
</dbReference>
<dbReference type="PROSITE" id="PS50853">
    <property type="entry name" value="FN3"/>
    <property type="match status" value="1"/>
</dbReference>
<dbReference type="Gene3D" id="2.60.40.10">
    <property type="entry name" value="Immunoglobulins"/>
    <property type="match status" value="1"/>
</dbReference>
<name>A0A523UU63_UNCT6</name>
<evidence type="ECO:0000313" key="3">
    <source>
        <dbReference type="Proteomes" id="UP000315525"/>
    </source>
</evidence>
<dbReference type="InterPro" id="IPR036116">
    <property type="entry name" value="FN3_sf"/>
</dbReference>
<sequence length="256" mass="27406">MMRIAALLAVVGLLVLIVGCGEEEPTGPGPTVSAPTNLTITVVPADSLSVQLSWTAPVVAGPADIDGYIVSFKGNVVDTVTTTTFQHTPTSLGTYSVKAYKGDDESSAIEASTALHEETGEGPIYWMQDPDPGHPSCFGWDNTGNGSTYPWDSQYIDNIDLVLDADEDLRSPSDTFGGLWHTTGIAYDGGWTYATMTVAPLSGYFTFQNVVDGGVYVLYLETGNHLKLEITSYNPGTHSIIFKFGYQTVAGFRRLG</sequence>
<dbReference type="Pfam" id="PF00041">
    <property type="entry name" value="fn3"/>
    <property type="match status" value="1"/>
</dbReference>
<dbReference type="SUPFAM" id="SSF49265">
    <property type="entry name" value="Fibronectin type III"/>
    <property type="match status" value="1"/>
</dbReference>
<dbReference type="EMBL" id="SOJN01000067">
    <property type="protein sequence ID" value="TET46083.1"/>
    <property type="molecule type" value="Genomic_DNA"/>
</dbReference>
<dbReference type="AlphaFoldDB" id="A0A523UU63"/>
<dbReference type="CDD" id="cd00063">
    <property type="entry name" value="FN3"/>
    <property type="match status" value="1"/>
</dbReference>
<evidence type="ECO:0000313" key="2">
    <source>
        <dbReference type="EMBL" id="TET46083.1"/>
    </source>
</evidence>
<proteinExistence type="predicted"/>
<protein>
    <submittedName>
        <fullName evidence="2">Fibronectin type III domain-containing protein</fullName>
    </submittedName>
</protein>
<feature type="domain" description="Fibronectin type-III" evidence="1">
    <location>
        <begin position="34"/>
        <end position="132"/>
    </location>
</feature>
<dbReference type="InterPro" id="IPR013783">
    <property type="entry name" value="Ig-like_fold"/>
</dbReference>
<gene>
    <name evidence="2" type="ORF">E3J62_05350</name>
</gene>
<dbReference type="InterPro" id="IPR003961">
    <property type="entry name" value="FN3_dom"/>
</dbReference>
<reference evidence="2 3" key="1">
    <citation type="submission" date="2019-03" db="EMBL/GenBank/DDBJ databases">
        <title>Metabolic potential of uncultured bacteria and archaea associated with petroleum seepage in deep-sea sediments.</title>
        <authorList>
            <person name="Dong X."/>
            <person name="Hubert C."/>
        </authorList>
    </citation>
    <scope>NUCLEOTIDE SEQUENCE [LARGE SCALE GENOMIC DNA]</scope>
    <source>
        <strain evidence="2">E44_bin18</strain>
    </source>
</reference>
<evidence type="ECO:0000259" key="1">
    <source>
        <dbReference type="PROSITE" id="PS50853"/>
    </source>
</evidence>
<dbReference type="Proteomes" id="UP000315525">
    <property type="component" value="Unassembled WGS sequence"/>
</dbReference>